<evidence type="ECO:0000256" key="5">
    <source>
        <dbReference type="ARBA" id="ARBA00022490"/>
    </source>
</evidence>
<dbReference type="GO" id="GO:0006282">
    <property type="term" value="P:regulation of DNA repair"/>
    <property type="evidence" value="ECO:0007669"/>
    <property type="project" value="UniProtKB-UniRule"/>
</dbReference>
<dbReference type="STRING" id="1423807.FD16_GL000759"/>
<sequence length="262" mass="31035">MTKKITKIEAQKRQGRYNIYLDNQYAFGVAENVLIRFRLVRGMEVDDQLERQLIDADDVAKAYSRALDYISHQLRAESEVVQKLKDLEIPTDKIPVVMGMLRENHFIDDQNYADSYVRTVMLTSDKGPSVIRQQLRLKKIGENIIDNALVNYESDRMLENATKLAEKQLKHYHKTPSRLRKQKVRQSMMTKGFDSDMITQVLDSLEVEEDPEEQWNNLNEQARKIWERNRRYDDRERVMRTKRSLVGKGFSFDEIQKWMDGR</sequence>
<comment type="function">
    <text evidence="1 6">Modulates RecA activity.</text>
</comment>
<protein>
    <recommendedName>
        <fullName evidence="4 6">Regulatory protein RecX</fullName>
    </recommendedName>
</protein>
<proteinExistence type="inferred from homology"/>
<comment type="subcellular location">
    <subcellularLocation>
        <location evidence="2 6">Cytoplasm</location>
    </subcellularLocation>
</comment>
<feature type="domain" description="RecX third three-helical" evidence="8">
    <location>
        <begin position="156"/>
        <end position="202"/>
    </location>
</feature>
<dbReference type="OrthoDB" id="5421057at2"/>
<keyword evidence="11" id="KW-1185">Reference proteome</keyword>
<accession>A0A0R1WBD9</accession>
<dbReference type="InterPro" id="IPR003783">
    <property type="entry name" value="Regulatory_RecX"/>
</dbReference>
<dbReference type="InterPro" id="IPR036388">
    <property type="entry name" value="WH-like_DNA-bd_sf"/>
</dbReference>
<evidence type="ECO:0000256" key="4">
    <source>
        <dbReference type="ARBA" id="ARBA00018111"/>
    </source>
</evidence>
<evidence type="ECO:0000256" key="6">
    <source>
        <dbReference type="HAMAP-Rule" id="MF_01114"/>
    </source>
</evidence>
<evidence type="ECO:0000259" key="7">
    <source>
        <dbReference type="Pfam" id="PF02631"/>
    </source>
</evidence>
<gene>
    <name evidence="6" type="primary">recX</name>
    <name evidence="10" type="ORF">FD16_GL000759</name>
</gene>
<dbReference type="PANTHER" id="PTHR33602">
    <property type="entry name" value="REGULATORY PROTEIN RECX FAMILY PROTEIN"/>
    <property type="match status" value="1"/>
</dbReference>
<dbReference type="Pfam" id="PF02631">
    <property type="entry name" value="RecX_HTH2"/>
    <property type="match status" value="1"/>
</dbReference>
<dbReference type="InterPro" id="IPR053924">
    <property type="entry name" value="RecX_HTH_2nd"/>
</dbReference>
<dbReference type="AlphaFoldDB" id="A0A0R1WBD9"/>
<dbReference type="InterPro" id="IPR053925">
    <property type="entry name" value="RecX_HTH_3rd"/>
</dbReference>
<dbReference type="Proteomes" id="UP000051820">
    <property type="component" value="Unassembled WGS sequence"/>
</dbReference>
<evidence type="ECO:0000256" key="3">
    <source>
        <dbReference type="ARBA" id="ARBA00009695"/>
    </source>
</evidence>
<dbReference type="NCBIfam" id="NF010733">
    <property type="entry name" value="PRK14135.1"/>
    <property type="match status" value="1"/>
</dbReference>
<dbReference type="PANTHER" id="PTHR33602:SF1">
    <property type="entry name" value="REGULATORY PROTEIN RECX FAMILY PROTEIN"/>
    <property type="match status" value="1"/>
</dbReference>
<feature type="domain" description="RecX third three-helical" evidence="8">
    <location>
        <begin position="212"/>
        <end position="259"/>
    </location>
</feature>
<dbReference type="Pfam" id="PF21981">
    <property type="entry name" value="RecX_HTH3"/>
    <property type="match status" value="2"/>
</dbReference>
<feature type="domain" description="RecX first three-helical" evidence="9">
    <location>
        <begin position="62"/>
        <end position="94"/>
    </location>
</feature>
<dbReference type="InterPro" id="IPR053926">
    <property type="entry name" value="RecX_HTH_1st"/>
</dbReference>
<name>A0A0R1WBD9_9LACO</name>
<organism evidence="10 11">
    <name type="scientific">Paucilactobacillus suebicus DSM 5007 = KCTC 3549</name>
    <dbReference type="NCBI Taxonomy" id="1423807"/>
    <lineage>
        <taxon>Bacteria</taxon>
        <taxon>Bacillati</taxon>
        <taxon>Bacillota</taxon>
        <taxon>Bacilli</taxon>
        <taxon>Lactobacillales</taxon>
        <taxon>Lactobacillaceae</taxon>
        <taxon>Paucilactobacillus</taxon>
    </lineage>
</organism>
<evidence type="ECO:0000259" key="9">
    <source>
        <dbReference type="Pfam" id="PF21982"/>
    </source>
</evidence>
<dbReference type="Pfam" id="PF21982">
    <property type="entry name" value="RecX_HTH1"/>
    <property type="match status" value="1"/>
</dbReference>
<keyword evidence="5 6" id="KW-0963">Cytoplasm</keyword>
<evidence type="ECO:0000259" key="8">
    <source>
        <dbReference type="Pfam" id="PF21981"/>
    </source>
</evidence>
<evidence type="ECO:0000313" key="10">
    <source>
        <dbReference type="EMBL" id="KRM13284.1"/>
    </source>
</evidence>
<dbReference type="EMBL" id="AZGF01000002">
    <property type="protein sequence ID" value="KRM13284.1"/>
    <property type="molecule type" value="Genomic_DNA"/>
</dbReference>
<evidence type="ECO:0000313" key="11">
    <source>
        <dbReference type="Proteomes" id="UP000051820"/>
    </source>
</evidence>
<comment type="caution">
    <text evidence="10">The sequence shown here is derived from an EMBL/GenBank/DDBJ whole genome shotgun (WGS) entry which is preliminary data.</text>
</comment>
<evidence type="ECO:0000256" key="1">
    <source>
        <dbReference type="ARBA" id="ARBA00003529"/>
    </source>
</evidence>
<dbReference type="Gene3D" id="1.10.10.10">
    <property type="entry name" value="Winged helix-like DNA-binding domain superfamily/Winged helix DNA-binding domain"/>
    <property type="match status" value="4"/>
</dbReference>
<dbReference type="HAMAP" id="MF_01114">
    <property type="entry name" value="RecX"/>
    <property type="match status" value="1"/>
</dbReference>
<evidence type="ECO:0000256" key="2">
    <source>
        <dbReference type="ARBA" id="ARBA00004496"/>
    </source>
</evidence>
<dbReference type="eggNOG" id="COG2137">
    <property type="taxonomic scope" value="Bacteria"/>
</dbReference>
<dbReference type="RefSeq" id="WP_010621713.1">
    <property type="nucleotide sequence ID" value="NZ_AZGF01000002.1"/>
</dbReference>
<dbReference type="GO" id="GO:0005737">
    <property type="term" value="C:cytoplasm"/>
    <property type="evidence" value="ECO:0007669"/>
    <property type="project" value="UniProtKB-SubCell"/>
</dbReference>
<reference evidence="10 11" key="1">
    <citation type="journal article" date="2015" name="Genome Announc.">
        <title>Expanding the biotechnology potential of lactobacilli through comparative genomics of 213 strains and associated genera.</title>
        <authorList>
            <person name="Sun Z."/>
            <person name="Harris H.M."/>
            <person name="McCann A."/>
            <person name="Guo C."/>
            <person name="Argimon S."/>
            <person name="Zhang W."/>
            <person name="Yang X."/>
            <person name="Jeffery I.B."/>
            <person name="Cooney J.C."/>
            <person name="Kagawa T.F."/>
            <person name="Liu W."/>
            <person name="Song Y."/>
            <person name="Salvetti E."/>
            <person name="Wrobel A."/>
            <person name="Rasinkangas P."/>
            <person name="Parkhill J."/>
            <person name="Rea M.C."/>
            <person name="O'Sullivan O."/>
            <person name="Ritari J."/>
            <person name="Douillard F.P."/>
            <person name="Paul Ross R."/>
            <person name="Yang R."/>
            <person name="Briner A.E."/>
            <person name="Felis G.E."/>
            <person name="de Vos W.M."/>
            <person name="Barrangou R."/>
            <person name="Klaenhammer T.R."/>
            <person name="Caufield P.W."/>
            <person name="Cui Y."/>
            <person name="Zhang H."/>
            <person name="O'Toole P.W."/>
        </authorList>
    </citation>
    <scope>NUCLEOTIDE SEQUENCE [LARGE SCALE GENOMIC DNA]</scope>
    <source>
        <strain evidence="10 11">DSM 5007</strain>
    </source>
</reference>
<feature type="domain" description="RecX second three-helical" evidence="7">
    <location>
        <begin position="108"/>
        <end position="149"/>
    </location>
</feature>
<dbReference type="PATRIC" id="fig|1423807.3.peg.770"/>
<comment type="similarity">
    <text evidence="3 6">Belongs to the RecX family.</text>
</comment>